<evidence type="ECO:0000313" key="11">
    <source>
        <dbReference type="EMBL" id="KAF2444482.1"/>
    </source>
</evidence>
<dbReference type="Pfam" id="PF03151">
    <property type="entry name" value="TPT"/>
    <property type="match status" value="1"/>
</dbReference>
<keyword evidence="12" id="KW-1185">Reference proteome</keyword>
<dbReference type="PANTHER" id="PTHR11132">
    <property type="entry name" value="SOLUTE CARRIER FAMILY 35"/>
    <property type="match status" value="1"/>
</dbReference>
<organism evidence="11 12">
    <name type="scientific">Karstenula rhodostoma CBS 690.94</name>
    <dbReference type="NCBI Taxonomy" id="1392251"/>
    <lineage>
        <taxon>Eukaryota</taxon>
        <taxon>Fungi</taxon>
        <taxon>Dikarya</taxon>
        <taxon>Ascomycota</taxon>
        <taxon>Pezizomycotina</taxon>
        <taxon>Dothideomycetes</taxon>
        <taxon>Pleosporomycetidae</taxon>
        <taxon>Pleosporales</taxon>
        <taxon>Massarineae</taxon>
        <taxon>Didymosphaeriaceae</taxon>
        <taxon>Karstenula</taxon>
    </lineage>
</organism>
<proteinExistence type="inferred from homology"/>
<feature type="region of interest" description="Disordered" evidence="8">
    <location>
        <begin position="1"/>
        <end position="46"/>
    </location>
</feature>
<evidence type="ECO:0000256" key="4">
    <source>
        <dbReference type="ARBA" id="ARBA00011182"/>
    </source>
</evidence>
<dbReference type="InterPro" id="IPR004853">
    <property type="entry name" value="Sugar_P_trans_dom"/>
</dbReference>
<feature type="transmembrane region" description="Helical" evidence="9">
    <location>
        <begin position="83"/>
        <end position="104"/>
    </location>
</feature>
<evidence type="ECO:0000256" key="8">
    <source>
        <dbReference type="SAM" id="MobiDB-lite"/>
    </source>
</evidence>
<evidence type="ECO:0000256" key="1">
    <source>
        <dbReference type="ARBA" id="ARBA00003420"/>
    </source>
</evidence>
<feature type="transmembrane region" description="Helical" evidence="9">
    <location>
        <begin position="116"/>
        <end position="135"/>
    </location>
</feature>
<keyword evidence="5 9" id="KW-0812">Transmembrane</keyword>
<dbReference type="InterPro" id="IPR050186">
    <property type="entry name" value="TPT_transporter"/>
</dbReference>
<comment type="subcellular location">
    <subcellularLocation>
        <location evidence="2">Endoplasmic reticulum membrane</location>
        <topology evidence="2">Multi-pass membrane protein</topology>
    </subcellularLocation>
</comment>
<comment type="function">
    <text evidence="1">Involved in the import of GDP-mannose from the cytoplasm into the Golgi lumen.</text>
</comment>
<name>A0A9P4PI85_9PLEO</name>
<accession>A0A9P4PI85</accession>
<feature type="transmembrane region" description="Helical" evidence="9">
    <location>
        <begin position="171"/>
        <end position="189"/>
    </location>
</feature>
<feature type="transmembrane region" description="Helical" evidence="9">
    <location>
        <begin position="292"/>
        <end position="317"/>
    </location>
</feature>
<dbReference type="EMBL" id="MU001501">
    <property type="protein sequence ID" value="KAF2444482.1"/>
    <property type="molecule type" value="Genomic_DNA"/>
</dbReference>
<evidence type="ECO:0000313" key="12">
    <source>
        <dbReference type="Proteomes" id="UP000799764"/>
    </source>
</evidence>
<evidence type="ECO:0000256" key="7">
    <source>
        <dbReference type="ARBA" id="ARBA00023136"/>
    </source>
</evidence>
<evidence type="ECO:0000256" key="9">
    <source>
        <dbReference type="SAM" id="Phobius"/>
    </source>
</evidence>
<feature type="transmembrane region" description="Helical" evidence="9">
    <location>
        <begin position="147"/>
        <end position="164"/>
    </location>
</feature>
<feature type="transmembrane region" description="Helical" evidence="9">
    <location>
        <begin position="195"/>
        <end position="214"/>
    </location>
</feature>
<feature type="transmembrane region" description="Helical" evidence="9">
    <location>
        <begin position="235"/>
        <end position="256"/>
    </location>
</feature>
<feature type="transmembrane region" description="Helical" evidence="9">
    <location>
        <begin position="268"/>
        <end position="285"/>
    </location>
</feature>
<dbReference type="Proteomes" id="UP000799764">
    <property type="component" value="Unassembled WGS sequence"/>
</dbReference>
<comment type="subunit">
    <text evidence="4">Homooligomer.</text>
</comment>
<sequence>MQRDDSEQLSAILDEEKDNVEPNRPLLGNEKKMADSESQVPRRMKEQDANRTRTIAYLGMYFMMNLSLTFYNKLVLGSFAFPWILTAIHTGTSALGCSVLLLLGHFQLSRLSLREHFVLITFSLLFTLNIAMSNVSLEMVSIPFHQVMRATTPVFCILIYRVLYARSYTPAIYASIVPVIAGVGLATFGDYHFTALGFTLTLSGVVLAAVKTVVTNRLMTGRLKLPAYEVLLRMGPLAALQSLLSSVLTGEFAGFLTYVRQGQLDGGRFMAVAGNGMLAFALNVASFQTNKLAGALSMTICANLKQCLTIVLGAAFWNIRMNAVNGAGIVLALLGGLWYSSIEVRGKTPR</sequence>
<feature type="transmembrane region" description="Helical" evidence="9">
    <location>
        <begin position="54"/>
        <end position="71"/>
    </location>
</feature>
<feature type="transmembrane region" description="Helical" evidence="9">
    <location>
        <begin position="323"/>
        <end position="342"/>
    </location>
</feature>
<keyword evidence="7 9" id="KW-0472">Membrane</keyword>
<evidence type="ECO:0000256" key="6">
    <source>
        <dbReference type="ARBA" id="ARBA00022989"/>
    </source>
</evidence>
<dbReference type="OrthoDB" id="10261634at2759"/>
<comment type="caution">
    <text evidence="11">The sequence shown here is derived from an EMBL/GenBank/DDBJ whole genome shotgun (WGS) entry which is preliminary data.</text>
</comment>
<dbReference type="AlphaFoldDB" id="A0A9P4PI85"/>
<gene>
    <name evidence="11" type="ORF">P171DRAFT_432510</name>
</gene>
<evidence type="ECO:0000259" key="10">
    <source>
        <dbReference type="Pfam" id="PF03151"/>
    </source>
</evidence>
<evidence type="ECO:0000256" key="2">
    <source>
        <dbReference type="ARBA" id="ARBA00004477"/>
    </source>
</evidence>
<evidence type="ECO:0000256" key="5">
    <source>
        <dbReference type="ARBA" id="ARBA00022692"/>
    </source>
</evidence>
<evidence type="ECO:0000256" key="3">
    <source>
        <dbReference type="ARBA" id="ARBA00010425"/>
    </source>
</evidence>
<dbReference type="GO" id="GO:0005789">
    <property type="term" value="C:endoplasmic reticulum membrane"/>
    <property type="evidence" value="ECO:0007669"/>
    <property type="project" value="UniProtKB-SubCell"/>
</dbReference>
<keyword evidence="6 9" id="KW-1133">Transmembrane helix</keyword>
<reference evidence="11" key="1">
    <citation type="journal article" date="2020" name="Stud. Mycol.">
        <title>101 Dothideomycetes genomes: a test case for predicting lifestyles and emergence of pathogens.</title>
        <authorList>
            <person name="Haridas S."/>
            <person name="Albert R."/>
            <person name="Binder M."/>
            <person name="Bloem J."/>
            <person name="Labutti K."/>
            <person name="Salamov A."/>
            <person name="Andreopoulos B."/>
            <person name="Baker S."/>
            <person name="Barry K."/>
            <person name="Bills G."/>
            <person name="Bluhm B."/>
            <person name="Cannon C."/>
            <person name="Castanera R."/>
            <person name="Culley D."/>
            <person name="Daum C."/>
            <person name="Ezra D."/>
            <person name="Gonzalez J."/>
            <person name="Henrissat B."/>
            <person name="Kuo A."/>
            <person name="Liang C."/>
            <person name="Lipzen A."/>
            <person name="Lutzoni F."/>
            <person name="Magnuson J."/>
            <person name="Mondo S."/>
            <person name="Nolan M."/>
            <person name="Ohm R."/>
            <person name="Pangilinan J."/>
            <person name="Park H.-J."/>
            <person name="Ramirez L."/>
            <person name="Alfaro M."/>
            <person name="Sun H."/>
            <person name="Tritt A."/>
            <person name="Yoshinaga Y."/>
            <person name="Zwiers L.-H."/>
            <person name="Turgeon B."/>
            <person name="Goodwin S."/>
            <person name="Spatafora J."/>
            <person name="Crous P."/>
            <person name="Grigoriev I."/>
        </authorList>
    </citation>
    <scope>NUCLEOTIDE SEQUENCE</scope>
    <source>
        <strain evidence="11">CBS 690.94</strain>
    </source>
</reference>
<feature type="domain" description="Sugar phosphate transporter" evidence="10">
    <location>
        <begin position="55"/>
        <end position="340"/>
    </location>
</feature>
<protein>
    <submittedName>
        <fullName evidence="11">TPT-domain-containing protein</fullName>
    </submittedName>
</protein>
<comment type="similarity">
    <text evidence="3">Belongs to the TPT transporter family. SLC35D subfamily.</text>
</comment>